<dbReference type="OrthoDB" id="4851803at2759"/>
<evidence type="ECO:0000313" key="2">
    <source>
        <dbReference type="EMBL" id="KXH55159.1"/>
    </source>
</evidence>
<protein>
    <submittedName>
        <fullName evidence="2">Uncharacterized protein</fullName>
    </submittedName>
</protein>
<dbReference type="EMBL" id="JFFI01001741">
    <property type="protein sequence ID" value="KXH55159.1"/>
    <property type="molecule type" value="Genomic_DNA"/>
</dbReference>
<dbReference type="Proteomes" id="UP000070121">
    <property type="component" value="Unassembled WGS sequence"/>
</dbReference>
<sequence>MSLELVGAAFGVSGVILSFVDVFKSWNTKLAIEQCRADIEKLNLEISCLKKLISGHTSSLGSPNSGPSSDLKKSTVAVLAGTSILLGSTTLDLYAKFGRNHSALDVASLGDVGFPIQADPSCEKWVWVMEKILGQTMTSKAVQVLSSTTPEMLILGLVAYGAGASTLYHLNRRDKHQDTMLAAGIMIGGFLSISGSYTDGGAIFYELLPWAVLVALCLSNMSYRLNRNDGHRPWYCDTGHRYCNNCNQCQTSD</sequence>
<keyword evidence="1" id="KW-1133">Transmembrane helix</keyword>
<evidence type="ECO:0000256" key="1">
    <source>
        <dbReference type="SAM" id="Phobius"/>
    </source>
</evidence>
<name>A0A135U430_9PEZI</name>
<proteinExistence type="predicted"/>
<gene>
    <name evidence="2" type="ORF">CSAL01_09982</name>
</gene>
<keyword evidence="1" id="KW-0472">Membrane</keyword>
<keyword evidence="3" id="KW-1185">Reference proteome</keyword>
<feature type="transmembrane region" description="Helical" evidence="1">
    <location>
        <begin position="203"/>
        <end position="223"/>
    </location>
</feature>
<keyword evidence="1" id="KW-0812">Transmembrane</keyword>
<reference evidence="2 3" key="1">
    <citation type="submission" date="2014-02" db="EMBL/GenBank/DDBJ databases">
        <title>The genome sequence of Colletotrichum salicis CBS 607.94.</title>
        <authorList>
            <person name="Baroncelli R."/>
            <person name="Thon M.R."/>
        </authorList>
    </citation>
    <scope>NUCLEOTIDE SEQUENCE [LARGE SCALE GENOMIC DNA]</scope>
    <source>
        <strain evidence="2 3">CBS 607.94</strain>
    </source>
</reference>
<comment type="caution">
    <text evidence="2">The sequence shown here is derived from an EMBL/GenBank/DDBJ whole genome shotgun (WGS) entry which is preliminary data.</text>
</comment>
<accession>A0A135U430</accession>
<feature type="transmembrane region" description="Helical" evidence="1">
    <location>
        <begin position="179"/>
        <end position="197"/>
    </location>
</feature>
<dbReference type="AlphaFoldDB" id="A0A135U430"/>
<organism evidence="2 3">
    <name type="scientific">Colletotrichum salicis</name>
    <dbReference type="NCBI Taxonomy" id="1209931"/>
    <lineage>
        <taxon>Eukaryota</taxon>
        <taxon>Fungi</taxon>
        <taxon>Dikarya</taxon>
        <taxon>Ascomycota</taxon>
        <taxon>Pezizomycotina</taxon>
        <taxon>Sordariomycetes</taxon>
        <taxon>Hypocreomycetidae</taxon>
        <taxon>Glomerellales</taxon>
        <taxon>Glomerellaceae</taxon>
        <taxon>Colletotrichum</taxon>
        <taxon>Colletotrichum acutatum species complex</taxon>
    </lineage>
</organism>
<feature type="transmembrane region" description="Helical" evidence="1">
    <location>
        <begin position="6"/>
        <end position="23"/>
    </location>
</feature>
<evidence type="ECO:0000313" key="3">
    <source>
        <dbReference type="Proteomes" id="UP000070121"/>
    </source>
</evidence>